<dbReference type="EMBL" id="JARBHB010000005">
    <property type="protein sequence ID" value="KAJ8883709.1"/>
    <property type="molecule type" value="Genomic_DNA"/>
</dbReference>
<accession>A0ABQ9HHA9</accession>
<evidence type="ECO:0000313" key="1">
    <source>
        <dbReference type="EMBL" id="KAJ8883709.1"/>
    </source>
</evidence>
<evidence type="ECO:0000313" key="2">
    <source>
        <dbReference type="Proteomes" id="UP001159363"/>
    </source>
</evidence>
<protein>
    <submittedName>
        <fullName evidence="1">Uncharacterized protein</fullName>
    </submittedName>
</protein>
<comment type="caution">
    <text evidence="1">The sequence shown here is derived from an EMBL/GenBank/DDBJ whole genome shotgun (WGS) entry which is preliminary data.</text>
</comment>
<dbReference type="Proteomes" id="UP001159363">
    <property type="component" value="Chromosome 4"/>
</dbReference>
<keyword evidence="2" id="KW-1185">Reference proteome</keyword>
<sequence>MKCKLAFFKYLSNDCTFPEEVPNINQARCLPQLRNFLLLIYTREHLLELNNIDVGFQTKEILRWFQLT</sequence>
<gene>
    <name evidence="1" type="ORF">PR048_015563</name>
</gene>
<name>A0ABQ9HHA9_9NEOP</name>
<proteinExistence type="predicted"/>
<reference evidence="1 2" key="1">
    <citation type="submission" date="2023-02" db="EMBL/GenBank/DDBJ databases">
        <title>LHISI_Scaffold_Assembly.</title>
        <authorList>
            <person name="Stuart O.P."/>
            <person name="Cleave R."/>
            <person name="Magrath M.J.L."/>
            <person name="Mikheyev A.S."/>
        </authorList>
    </citation>
    <scope>NUCLEOTIDE SEQUENCE [LARGE SCALE GENOMIC DNA]</scope>
    <source>
        <strain evidence="1">Daus_M_001</strain>
        <tissue evidence="1">Leg muscle</tissue>
    </source>
</reference>
<organism evidence="1 2">
    <name type="scientific">Dryococelus australis</name>
    <dbReference type="NCBI Taxonomy" id="614101"/>
    <lineage>
        <taxon>Eukaryota</taxon>
        <taxon>Metazoa</taxon>
        <taxon>Ecdysozoa</taxon>
        <taxon>Arthropoda</taxon>
        <taxon>Hexapoda</taxon>
        <taxon>Insecta</taxon>
        <taxon>Pterygota</taxon>
        <taxon>Neoptera</taxon>
        <taxon>Polyneoptera</taxon>
        <taxon>Phasmatodea</taxon>
        <taxon>Verophasmatodea</taxon>
        <taxon>Anareolatae</taxon>
        <taxon>Phasmatidae</taxon>
        <taxon>Eurycanthinae</taxon>
        <taxon>Dryococelus</taxon>
    </lineage>
</organism>